<feature type="transmembrane region" description="Helical" evidence="1">
    <location>
        <begin position="31"/>
        <end position="49"/>
    </location>
</feature>
<evidence type="ECO:0000313" key="3">
    <source>
        <dbReference type="Proteomes" id="UP001238088"/>
    </source>
</evidence>
<proteinExistence type="predicted"/>
<keyword evidence="3" id="KW-1185">Reference proteome</keyword>
<evidence type="ECO:0000256" key="1">
    <source>
        <dbReference type="SAM" id="Phobius"/>
    </source>
</evidence>
<name>A0ABU0ACC6_9BACI</name>
<accession>A0ABU0ACC6</accession>
<keyword evidence="1" id="KW-0812">Transmembrane</keyword>
<dbReference type="EMBL" id="JAUSUB010000001">
    <property type="protein sequence ID" value="MDQ0268371.1"/>
    <property type="molecule type" value="Genomic_DNA"/>
</dbReference>
<reference evidence="2 3" key="1">
    <citation type="submission" date="2023-07" db="EMBL/GenBank/DDBJ databases">
        <title>Genomic Encyclopedia of Type Strains, Phase IV (KMG-IV): sequencing the most valuable type-strain genomes for metagenomic binning, comparative biology and taxonomic classification.</title>
        <authorList>
            <person name="Goeker M."/>
        </authorList>
    </citation>
    <scope>NUCLEOTIDE SEQUENCE [LARGE SCALE GENOMIC DNA]</scope>
    <source>
        <strain evidence="2 3">DSM 23494</strain>
    </source>
</reference>
<dbReference type="Gene3D" id="1.10.1760.20">
    <property type="match status" value="1"/>
</dbReference>
<gene>
    <name evidence="2" type="ORF">J2S17_000240</name>
</gene>
<dbReference type="InterPro" id="IPR012651">
    <property type="entry name" value="Thia_Transptr_ThiT"/>
</dbReference>
<organism evidence="2 3">
    <name type="scientific">Cytobacillus purgationiresistens</name>
    <dbReference type="NCBI Taxonomy" id="863449"/>
    <lineage>
        <taxon>Bacteria</taxon>
        <taxon>Bacillati</taxon>
        <taxon>Bacillota</taxon>
        <taxon>Bacilli</taxon>
        <taxon>Bacillales</taxon>
        <taxon>Bacillaceae</taxon>
        <taxon>Cytobacillus</taxon>
    </lineage>
</organism>
<dbReference type="RefSeq" id="WP_307471068.1">
    <property type="nucleotide sequence ID" value="NZ_JAUSUB010000001.1"/>
</dbReference>
<dbReference type="NCBIfam" id="TIGR02357">
    <property type="entry name" value="ECF_ThiT_YuaJ"/>
    <property type="match status" value="1"/>
</dbReference>
<evidence type="ECO:0000313" key="2">
    <source>
        <dbReference type="EMBL" id="MDQ0268371.1"/>
    </source>
</evidence>
<feature type="transmembrane region" description="Helical" evidence="1">
    <location>
        <begin position="56"/>
        <end position="76"/>
    </location>
</feature>
<dbReference type="Proteomes" id="UP001238088">
    <property type="component" value="Unassembled WGS sequence"/>
</dbReference>
<feature type="transmembrane region" description="Helical" evidence="1">
    <location>
        <begin position="7"/>
        <end position="25"/>
    </location>
</feature>
<feature type="transmembrane region" description="Helical" evidence="1">
    <location>
        <begin position="152"/>
        <end position="178"/>
    </location>
</feature>
<dbReference type="Pfam" id="PF09515">
    <property type="entry name" value="Thia_YuaJ"/>
    <property type="match status" value="1"/>
</dbReference>
<feature type="transmembrane region" description="Helical" evidence="1">
    <location>
        <begin position="82"/>
        <end position="102"/>
    </location>
</feature>
<keyword evidence="1" id="KW-0472">Membrane</keyword>
<keyword evidence="1" id="KW-1133">Transmembrane helix</keyword>
<sequence length="200" mass="21908">MTKKLSLLALIEISFFAAFALILDLFPSIKLSPSISISFAMVPIFILAFRWGFKVSVIAGFLWGVLQVVTGDAWIATPTQAFIEYFVAFAFIGGAGLFYSSIRKNLRTGEKKKALLWMVLAIFVGSAARYFWHFLAGVIFFGSLAPKGVSPVMFSFTANGLTLLGTWMLCSIITVAIVSTAPSLVIRKDADFIKPEQKVS</sequence>
<feature type="transmembrane region" description="Helical" evidence="1">
    <location>
        <begin position="114"/>
        <end position="132"/>
    </location>
</feature>
<protein>
    <submittedName>
        <fullName evidence="2">Thiamine transporter</fullName>
    </submittedName>
</protein>
<comment type="caution">
    <text evidence="2">The sequence shown here is derived from an EMBL/GenBank/DDBJ whole genome shotgun (WGS) entry which is preliminary data.</text>
</comment>